<evidence type="ECO:0000256" key="5">
    <source>
        <dbReference type="ARBA" id="ARBA00031445"/>
    </source>
</evidence>
<dbReference type="Gene3D" id="3.40.50.2000">
    <property type="entry name" value="Glycogen Phosphorylase B"/>
    <property type="match status" value="1"/>
</dbReference>
<evidence type="ECO:0000313" key="11">
    <source>
        <dbReference type="EMBL" id="MDI6450894.1"/>
    </source>
</evidence>
<keyword evidence="9" id="KW-1003">Cell membrane</keyword>
<comment type="catalytic activity">
    <reaction evidence="6 9">
        <text>lipid IVA (E. coli) + CMP-3-deoxy-beta-D-manno-octulosonate = alpha-Kdo-(2-&gt;6)-lipid IVA (E. coli) + CMP + H(+)</text>
        <dbReference type="Rhea" id="RHEA:28066"/>
        <dbReference type="ChEBI" id="CHEBI:15378"/>
        <dbReference type="ChEBI" id="CHEBI:58603"/>
        <dbReference type="ChEBI" id="CHEBI:60364"/>
        <dbReference type="ChEBI" id="CHEBI:60377"/>
        <dbReference type="ChEBI" id="CHEBI:85987"/>
        <dbReference type="EC" id="2.4.99.12"/>
    </reaction>
</comment>
<organism evidence="11 12">
    <name type="scientific">Anaerobaca lacustris</name>
    <dbReference type="NCBI Taxonomy" id="3044600"/>
    <lineage>
        <taxon>Bacteria</taxon>
        <taxon>Pseudomonadati</taxon>
        <taxon>Planctomycetota</taxon>
        <taxon>Phycisphaerae</taxon>
        <taxon>Sedimentisphaerales</taxon>
        <taxon>Anaerobacaceae</taxon>
        <taxon>Anaerobaca</taxon>
    </lineage>
</organism>
<comment type="pathway">
    <text evidence="1 9">Bacterial outer membrane biogenesis; LPS core biosynthesis.</text>
</comment>
<feature type="site" description="Transition state stabilizer" evidence="8">
    <location>
        <position position="208"/>
    </location>
</feature>
<dbReference type="FunFam" id="3.40.50.11720:FF:000001">
    <property type="entry name" value="3-deoxy-D-manno-octulosonic acid transferase"/>
    <property type="match status" value="1"/>
</dbReference>
<evidence type="ECO:0000256" key="3">
    <source>
        <dbReference type="ARBA" id="ARBA00019077"/>
    </source>
</evidence>
<evidence type="ECO:0000256" key="4">
    <source>
        <dbReference type="ARBA" id="ARBA00022679"/>
    </source>
</evidence>
<keyword evidence="9" id="KW-0448">Lipopolysaccharide biosynthesis</keyword>
<evidence type="ECO:0000256" key="9">
    <source>
        <dbReference type="RuleBase" id="RU365103"/>
    </source>
</evidence>
<dbReference type="SUPFAM" id="SSF53756">
    <property type="entry name" value="UDP-Glycosyltransferase/glycogen phosphorylase"/>
    <property type="match status" value="1"/>
</dbReference>
<dbReference type="EMBL" id="JASCXX010000025">
    <property type="protein sequence ID" value="MDI6450894.1"/>
    <property type="molecule type" value="Genomic_DNA"/>
</dbReference>
<keyword evidence="9" id="KW-0472">Membrane</keyword>
<sequence length="431" mass="48211">MRFVVDLVYLFAGLLFSPVVVYRRLRHDRYRQGWAQRFGNVSRKDPQRKCIWLHAVSVGEVNAAKTLVAEIEKRFADFEFVVSTTTDTGFARATALFGGRWTVFYFPFDFSWVMRKAFGRIDPALCLLMELEVWPNFIDVAHRCAVPVVVVNGRISDRSFASYRRFRLLIRGFFGKIDLVLAQTEEYAGRFRTLGCPAEQVVVTGSLKYDTAQVADRVEGAETLAGELNLAGGRLWVAGGTGNDEEKIILRVYRSLKEDPSFADLRLAIVPRKPERFDEVAQWIEQMGLPLLRYSQVKGRPNHAVPDADAVILGDTMGDLRKFYSLATVVFVGRSLVPMGGSDMMEAAALGKCTIFGPHAFNFRQTVEALLAERGAIEVVNGDELMVVLTKCLTDPAYAEAVAARGRQVILNNQGATARTIDHITQRLQSL</sequence>
<evidence type="ECO:0000256" key="1">
    <source>
        <dbReference type="ARBA" id="ARBA00004713"/>
    </source>
</evidence>
<comment type="function">
    <text evidence="9">Involved in lipopolysaccharide (LPS) biosynthesis. Catalyzes the transfer of 3-deoxy-D-manno-octulosonate (Kdo) residue(s) from CMP-Kdo to lipid IV(A), the tetraacyldisaccharide-1,4'-bisphosphate precursor of lipid A.</text>
</comment>
<feature type="site" description="Transition state stabilizer" evidence="8">
    <location>
        <position position="130"/>
    </location>
</feature>
<dbReference type="PANTHER" id="PTHR42755:SF1">
    <property type="entry name" value="3-DEOXY-D-MANNO-OCTULOSONIC ACID TRANSFERASE, MITOCHONDRIAL-RELATED"/>
    <property type="match status" value="1"/>
</dbReference>
<gene>
    <name evidence="11" type="ORF">QJ522_17675</name>
</gene>
<dbReference type="InterPro" id="IPR007507">
    <property type="entry name" value="Glycos_transf_N"/>
</dbReference>
<keyword evidence="11" id="KW-0328">Glycosyltransferase</keyword>
<reference evidence="11" key="1">
    <citation type="submission" date="2023-05" db="EMBL/GenBank/DDBJ databases">
        <title>Anaerotaeda fermentans gen. nov., sp. nov., a novel anaerobic planctomycete of the new family within the order Sedimentisphaerales isolated from Taman Peninsula, Russia.</title>
        <authorList>
            <person name="Khomyakova M.A."/>
            <person name="Merkel A.Y."/>
            <person name="Slobodkin A.I."/>
        </authorList>
    </citation>
    <scope>NUCLEOTIDE SEQUENCE</scope>
    <source>
        <strain evidence="11">M17dextr</strain>
    </source>
</reference>
<dbReference type="InterPro" id="IPR038107">
    <property type="entry name" value="Glycos_transf_N_sf"/>
</dbReference>
<evidence type="ECO:0000256" key="8">
    <source>
        <dbReference type="PIRSR" id="PIRSR639901-2"/>
    </source>
</evidence>
<feature type="domain" description="3-deoxy-D-manno-octulosonic-acid transferase N-terminal" evidence="10">
    <location>
        <begin position="33"/>
        <end position="210"/>
    </location>
</feature>
<evidence type="ECO:0000313" key="12">
    <source>
        <dbReference type="Proteomes" id="UP001431776"/>
    </source>
</evidence>
<evidence type="ECO:0000256" key="6">
    <source>
        <dbReference type="ARBA" id="ARBA00049183"/>
    </source>
</evidence>
<dbReference type="Pfam" id="PF04413">
    <property type="entry name" value="Glycos_transf_N"/>
    <property type="match status" value="1"/>
</dbReference>
<dbReference type="Gene3D" id="3.40.50.11720">
    <property type="entry name" value="3-Deoxy-D-manno-octulosonic-acid transferase, N-terminal domain"/>
    <property type="match status" value="1"/>
</dbReference>
<dbReference type="PANTHER" id="PTHR42755">
    <property type="entry name" value="3-DEOXY-MANNO-OCTULOSONATE CYTIDYLYLTRANSFERASE"/>
    <property type="match status" value="1"/>
</dbReference>
<comment type="subcellular location">
    <subcellularLocation>
        <location evidence="9">Cell membrane</location>
    </subcellularLocation>
</comment>
<comment type="similarity">
    <text evidence="9">Belongs to the glycosyltransferase group 1 family.</text>
</comment>
<dbReference type="AlphaFoldDB" id="A0AAW6U5H3"/>
<dbReference type="GO" id="GO:0043842">
    <property type="term" value="F:Kdo transferase activity"/>
    <property type="evidence" value="ECO:0007669"/>
    <property type="project" value="UniProtKB-EC"/>
</dbReference>
<proteinExistence type="inferred from homology"/>
<dbReference type="InterPro" id="IPR039901">
    <property type="entry name" value="Kdotransferase"/>
</dbReference>
<feature type="active site" description="Proton acceptor" evidence="7">
    <location>
        <position position="60"/>
    </location>
</feature>
<protein>
    <recommendedName>
        <fullName evidence="3 9">3-deoxy-D-manno-octulosonic acid transferase</fullName>
        <shortName evidence="9">Kdo transferase</shortName>
        <ecNumber evidence="2 9">2.4.99.12</ecNumber>
    </recommendedName>
    <alternativeName>
        <fullName evidence="5 9">Lipid IV(A) 3-deoxy-D-manno-octulosonic acid transferase</fullName>
    </alternativeName>
</protein>
<keyword evidence="4 9" id="KW-0808">Transferase</keyword>
<accession>A0AAW6U5H3</accession>
<comment type="caution">
    <text evidence="11">The sequence shown here is derived from an EMBL/GenBank/DDBJ whole genome shotgun (WGS) entry which is preliminary data.</text>
</comment>
<dbReference type="GO" id="GO:0005886">
    <property type="term" value="C:plasma membrane"/>
    <property type="evidence" value="ECO:0007669"/>
    <property type="project" value="UniProtKB-SubCell"/>
</dbReference>
<evidence type="ECO:0000256" key="7">
    <source>
        <dbReference type="PIRSR" id="PIRSR639901-1"/>
    </source>
</evidence>
<dbReference type="RefSeq" id="WP_349246303.1">
    <property type="nucleotide sequence ID" value="NZ_JASCXX010000025.1"/>
</dbReference>
<evidence type="ECO:0000259" key="10">
    <source>
        <dbReference type="Pfam" id="PF04413"/>
    </source>
</evidence>
<dbReference type="GO" id="GO:0009245">
    <property type="term" value="P:lipid A biosynthetic process"/>
    <property type="evidence" value="ECO:0007669"/>
    <property type="project" value="TreeGrafter"/>
</dbReference>
<dbReference type="Proteomes" id="UP001431776">
    <property type="component" value="Unassembled WGS sequence"/>
</dbReference>
<name>A0AAW6U5H3_9BACT</name>
<keyword evidence="12" id="KW-1185">Reference proteome</keyword>
<dbReference type="GO" id="GO:0009244">
    <property type="term" value="P:lipopolysaccharide core region biosynthetic process"/>
    <property type="evidence" value="ECO:0007669"/>
    <property type="project" value="UniProtKB-UniRule"/>
</dbReference>
<dbReference type="EC" id="2.4.99.12" evidence="2 9"/>
<evidence type="ECO:0000256" key="2">
    <source>
        <dbReference type="ARBA" id="ARBA00012621"/>
    </source>
</evidence>